<dbReference type="InterPro" id="IPR001357">
    <property type="entry name" value="BRCT_dom"/>
</dbReference>
<feature type="domain" description="BRCT" evidence="1">
    <location>
        <begin position="2"/>
        <end position="50"/>
    </location>
</feature>
<dbReference type="InterPro" id="IPR036420">
    <property type="entry name" value="BRCT_dom_sf"/>
</dbReference>
<name>A0ABQ1E1Y6_9FIRM</name>
<organism evidence="2 3">
    <name type="scientific">Butyricicoccus faecihominis</name>
    <dbReference type="NCBI Taxonomy" id="1712515"/>
    <lineage>
        <taxon>Bacteria</taxon>
        <taxon>Bacillati</taxon>
        <taxon>Bacillota</taxon>
        <taxon>Clostridia</taxon>
        <taxon>Eubacteriales</taxon>
        <taxon>Butyricicoccaceae</taxon>
        <taxon>Butyricicoccus</taxon>
    </lineage>
</organism>
<proteinExistence type="predicted"/>
<dbReference type="EMBL" id="BLYJ01000031">
    <property type="protein sequence ID" value="GFO88993.1"/>
    <property type="molecule type" value="Genomic_DNA"/>
</dbReference>
<dbReference type="Gene3D" id="3.40.50.10190">
    <property type="entry name" value="BRCT domain"/>
    <property type="match status" value="1"/>
</dbReference>
<evidence type="ECO:0000313" key="3">
    <source>
        <dbReference type="Proteomes" id="UP000620147"/>
    </source>
</evidence>
<evidence type="ECO:0000259" key="1">
    <source>
        <dbReference type="Pfam" id="PF00533"/>
    </source>
</evidence>
<accession>A0ABQ1E1Y6</accession>
<protein>
    <recommendedName>
        <fullName evidence="1">BRCT domain-containing protein</fullName>
    </recommendedName>
</protein>
<keyword evidence="3" id="KW-1185">Reference proteome</keyword>
<evidence type="ECO:0000313" key="2">
    <source>
        <dbReference type="EMBL" id="GFO88993.1"/>
    </source>
</evidence>
<dbReference type="Pfam" id="PF00533">
    <property type="entry name" value="BRCT"/>
    <property type="match status" value="1"/>
</dbReference>
<dbReference type="SUPFAM" id="SSF52113">
    <property type="entry name" value="BRCT domain"/>
    <property type="match status" value="1"/>
</dbReference>
<gene>
    <name evidence="2" type="ORF">BUFA31_21570</name>
</gene>
<sequence>MTCGASLTETLSPTVDYLITNTPDSGTAKNKKAIELGIKRITEAQFNEMIGRIT</sequence>
<comment type="caution">
    <text evidence="2">The sequence shown here is derived from an EMBL/GenBank/DDBJ whole genome shotgun (WGS) entry which is preliminary data.</text>
</comment>
<reference evidence="2 3" key="1">
    <citation type="submission" date="2020-06" db="EMBL/GenBank/DDBJ databases">
        <title>Characterization of fructooligosaccharide metabolism and fructooligosaccharide-degrading enzymes in human commensal butyrate producers.</title>
        <authorList>
            <person name="Tanno H."/>
            <person name="Fujii T."/>
            <person name="Hirano K."/>
            <person name="Maeno S."/>
            <person name="Tonozuka T."/>
            <person name="Sakamoto M."/>
            <person name="Ohkuma M."/>
            <person name="Tochio T."/>
            <person name="Endo A."/>
        </authorList>
    </citation>
    <scope>NUCLEOTIDE SEQUENCE [LARGE SCALE GENOMIC DNA]</scope>
    <source>
        <strain evidence="2 3">JCM 31056</strain>
    </source>
</reference>
<dbReference type="Proteomes" id="UP000620147">
    <property type="component" value="Unassembled WGS sequence"/>
</dbReference>